<keyword evidence="3" id="KW-1185">Reference proteome</keyword>
<dbReference type="Pfam" id="PF16064">
    <property type="entry name" value="DUF4806"/>
    <property type="match status" value="1"/>
</dbReference>
<dbReference type="OrthoDB" id="6750806at2759"/>
<feature type="domain" description="DUF4806" evidence="1">
    <location>
        <begin position="110"/>
        <end position="181"/>
    </location>
</feature>
<dbReference type="PANTHER" id="PTHR34153:SF2">
    <property type="entry name" value="SI:CH211-262H13.3-RELATED"/>
    <property type="match status" value="1"/>
</dbReference>
<dbReference type="AlphaFoldDB" id="A0A8R2FA80"/>
<reference evidence="2" key="2">
    <citation type="submission" date="2022-06" db="UniProtKB">
        <authorList>
            <consortium name="EnsemblMetazoa"/>
        </authorList>
    </citation>
    <scope>IDENTIFICATION</scope>
</reference>
<name>A0A8R2FA80_ACYPI</name>
<evidence type="ECO:0000259" key="1">
    <source>
        <dbReference type="Pfam" id="PF16064"/>
    </source>
</evidence>
<dbReference type="InterPro" id="IPR032071">
    <property type="entry name" value="DUF4806"/>
</dbReference>
<organism evidence="2 3">
    <name type="scientific">Acyrthosiphon pisum</name>
    <name type="common">Pea aphid</name>
    <dbReference type="NCBI Taxonomy" id="7029"/>
    <lineage>
        <taxon>Eukaryota</taxon>
        <taxon>Metazoa</taxon>
        <taxon>Ecdysozoa</taxon>
        <taxon>Arthropoda</taxon>
        <taxon>Hexapoda</taxon>
        <taxon>Insecta</taxon>
        <taxon>Pterygota</taxon>
        <taxon>Neoptera</taxon>
        <taxon>Paraneoptera</taxon>
        <taxon>Hemiptera</taxon>
        <taxon>Sternorrhyncha</taxon>
        <taxon>Aphidomorpha</taxon>
        <taxon>Aphidoidea</taxon>
        <taxon>Aphididae</taxon>
        <taxon>Macrosiphini</taxon>
        <taxon>Acyrthosiphon</taxon>
    </lineage>
</organism>
<dbReference type="Proteomes" id="UP000007819">
    <property type="component" value="Chromosome X"/>
</dbReference>
<protein>
    <recommendedName>
        <fullName evidence="1">DUF4806 domain-containing protein</fullName>
    </recommendedName>
</protein>
<proteinExistence type="predicted"/>
<dbReference type="RefSeq" id="XP_008185884.2">
    <property type="nucleotide sequence ID" value="XM_008187662.2"/>
</dbReference>
<dbReference type="GeneID" id="100573186"/>
<sequence>MMLMGLLMPVSRRLNFDHEQITLNSNTRDRKKSFTPIQTIGSDSQLCSSSNSAVDNSTQKILKSLLRNVMYLQTDIKHISMQQMEILTKLDNSTSNIKNSKCSSNNEFIDDFNWPINDLEHLDIIEEKIKDRNMRDYLVNDLSHLGGNSVKAIMKRIIYKLFTDVLLSNFSFSGKKGKQKFCKLNLCSVIFDAVKNQTKVKNVDQNEMEERLKYHLAQAPI</sequence>
<reference evidence="3" key="1">
    <citation type="submission" date="2010-06" db="EMBL/GenBank/DDBJ databases">
        <authorList>
            <person name="Jiang H."/>
            <person name="Abraham K."/>
            <person name="Ali S."/>
            <person name="Alsbrooks S.L."/>
            <person name="Anim B.N."/>
            <person name="Anosike U.S."/>
            <person name="Attaway T."/>
            <person name="Bandaranaike D.P."/>
            <person name="Battles P.K."/>
            <person name="Bell S.N."/>
            <person name="Bell A.V."/>
            <person name="Beltran B."/>
            <person name="Bickham C."/>
            <person name="Bustamante Y."/>
            <person name="Caleb T."/>
            <person name="Canada A."/>
            <person name="Cardenas V."/>
            <person name="Carter K."/>
            <person name="Chacko J."/>
            <person name="Chandrabose M.N."/>
            <person name="Chavez D."/>
            <person name="Chavez A."/>
            <person name="Chen L."/>
            <person name="Chu H.-S."/>
            <person name="Claassen K.J."/>
            <person name="Cockrell R."/>
            <person name="Collins M."/>
            <person name="Cooper J.A."/>
            <person name="Cree A."/>
            <person name="Curry S.M."/>
            <person name="Da Y."/>
            <person name="Dao M.D."/>
            <person name="Das B."/>
            <person name="Davila M.-L."/>
            <person name="Davy-Carroll L."/>
            <person name="Denson S."/>
            <person name="Dinh H."/>
            <person name="Ebong V.E."/>
            <person name="Edwards J.R."/>
            <person name="Egan A."/>
            <person name="El-Daye J."/>
            <person name="Escobedo L."/>
            <person name="Fernandez S."/>
            <person name="Fernando P.R."/>
            <person name="Flagg N."/>
            <person name="Forbes L.D."/>
            <person name="Fowler R.G."/>
            <person name="Fu Q."/>
            <person name="Gabisi R.A."/>
            <person name="Ganer J."/>
            <person name="Garbino Pronczuk A."/>
            <person name="Garcia R.M."/>
            <person name="Garner T."/>
            <person name="Garrett T.E."/>
            <person name="Gonzalez D.A."/>
            <person name="Hamid H."/>
            <person name="Hawkins E.S."/>
            <person name="Hirani K."/>
            <person name="Hogues M.E."/>
            <person name="Hollins B."/>
            <person name="Hsiao C.-H."/>
            <person name="Jabil R."/>
            <person name="James M.L."/>
            <person name="Jhangiani S.N."/>
            <person name="Johnson B."/>
            <person name="Johnson Q."/>
            <person name="Joshi V."/>
            <person name="Kalu J.B."/>
            <person name="Kam C."/>
            <person name="Kashfia A."/>
            <person name="Keebler J."/>
            <person name="Kisamo H."/>
            <person name="Kovar C.L."/>
            <person name="Lago L.A."/>
            <person name="Lai C.-Y."/>
            <person name="Laidlaw J."/>
            <person name="Lara F."/>
            <person name="Le T.-K."/>
            <person name="Lee S.L."/>
            <person name="Legall F.H."/>
            <person name="Lemon S.J."/>
            <person name="Lewis L.R."/>
            <person name="Li B."/>
            <person name="Liu Y."/>
            <person name="Liu Y.-S."/>
            <person name="Lopez J."/>
            <person name="Lozado R.J."/>
            <person name="Lu J."/>
            <person name="Madu R.C."/>
            <person name="Maheshwari M."/>
            <person name="Maheshwari R."/>
            <person name="Malloy K."/>
            <person name="Martinez E."/>
            <person name="Mathew T."/>
            <person name="Mercado I.C."/>
            <person name="Mercado C."/>
            <person name="Meyer B."/>
            <person name="Montgomery K."/>
            <person name="Morgan M.B."/>
            <person name="Munidasa M."/>
            <person name="Nazareth L.V."/>
            <person name="Nelson J."/>
            <person name="Ng B.M."/>
            <person name="Nguyen N.B."/>
            <person name="Nguyen P.Q."/>
            <person name="Nguyen T."/>
            <person name="Obregon M."/>
            <person name="Okwuonu G.O."/>
            <person name="Onwere C.G."/>
            <person name="Orozco G."/>
            <person name="Parra A."/>
            <person name="Patel S."/>
            <person name="Patil S."/>
            <person name="Perez A."/>
            <person name="Perez Y."/>
            <person name="Pham C."/>
            <person name="Primus E.L."/>
            <person name="Pu L.-L."/>
            <person name="Puazo M."/>
            <person name="Qin X."/>
            <person name="Quiroz J.B."/>
            <person name="Reese J."/>
            <person name="Richards S."/>
            <person name="Rives C.M."/>
            <person name="Robberts R."/>
            <person name="Ruiz S.J."/>
            <person name="Ruiz M.J."/>
            <person name="Santibanez J."/>
            <person name="Schneider B.W."/>
            <person name="Sisson I."/>
            <person name="Smith M."/>
            <person name="Sodergren E."/>
            <person name="Song X.-Z."/>
            <person name="Song B.B."/>
            <person name="Summersgill H."/>
            <person name="Thelus R."/>
            <person name="Thornton R.D."/>
            <person name="Trejos Z.Y."/>
            <person name="Usmani K."/>
            <person name="Vattathil S."/>
            <person name="Villasana D."/>
            <person name="Walker D.L."/>
            <person name="Wang S."/>
            <person name="Wang K."/>
            <person name="White C.S."/>
            <person name="Williams A.C."/>
            <person name="Williamson J."/>
            <person name="Wilson K."/>
            <person name="Woghiren I.O."/>
            <person name="Woodworth J.R."/>
            <person name="Worley K.C."/>
            <person name="Wright R.A."/>
            <person name="Wu W."/>
            <person name="Young L."/>
            <person name="Zhang L."/>
            <person name="Zhang J."/>
            <person name="Zhu Y."/>
            <person name="Muzny D.M."/>
            <person name="Weinstock G."/>
            <person name="Gibbs R.A."/>
        </authorList>
    </citation>
    <scope>NUCLEOTIDE SEQUENCE [LARGE SCALE GENOMIC DNA]</scope>
    <source>
        <strain evidence="3">LSR1</strain>
    </source>
</reference>
<dbReference type="KEGG" id="api:100573186"/>
<dbReference type="PANTHER" id="PTHR34153">
    <property type="entry name" value="SI:CH211-262H13.3-RELATED-RELATED"/>
    <property type="match status" value="1"/>
</dbReference>
<evidence type="ECO:0000313" key="2">
    <source>
        <dbReference type="EnsemblMetazoa" id="XP_008185884.2"/>
    </source>
</evidence>
<accession>A0A8R2FA80</accession>
<dbReference type="EnsemblMetazoa" id="XM_008187662.2">
    <property type="protein sequence ID" value="XP_008185884.2"/>
    <property type="gene ID" value="LOC100573186"/>
</dbReference>
<evidence type="ECO:0000313" key="3">
    <source>
        <dbReference type="Proteomes" id="UP000007819"/>
    </source>
</evidence>